<organism evidence="2 3">
    <name type="scientific">Cinchona calisaya</name>
    <dbReference type="NCBI Taxonomy" id="153742"/>
    <lineage>
        <taxon>Eukaryota</taxon>
        <taxon>Viridiplantae</taxon>
        <taxon>Streptophyta</taxon>
        <taxon>Embryophyta</taxon>
        <taxon>Tracheophyta</taxon>
        <taxon>Spermatophyta</taxon>
        <taxon>Magnoliopsida</taxon>
        <taxon>eudicotyledons</taxon>
        <taxon>Gunneridae</taxon>
        <taxon>Pentapetalae</taxon>
        <taxon>asterids</taxon>
        <taxon>lamiids</taxon>
        <taxon>Gentianales</taxon>
        <taxon>Rubiaceae</taxon>
        <taxon>Cinchonoideae</taxon>
        <taxon>Cinchoneae</taxon>
        <taxon>Cinchona</taxon>
    </lineage>
</organism>
<protein>
    <submittedName>
        <fullName evidence="2">Uncharacterized protein</fullName>
    </submittedName>
</protein>
<proteinExistence type="predicted"/>
<evidence type="ECO:0000256" key="1">
    <source>
        <dbReference type="PROSITE-ProRule" id="PRU00221"/>
    </source>
</evidence>
<keyword evidence="3" id="KW-1185">Reference proteome</keyword>
<keyword evidence="1" id="KW-0853">WD repeat</keyword>
<dbReference type="InterPro" id="IPR044715">
    <property type="entry name" value="WDR86-like"/>
</dbReference>
<dbReference type="InterPro" id="IPR001680">
    <property type="entry name" value="WD40_rpt"/>
</dbReference>
<dbReference type="EMBL" id="JBJUIK010000008">
    <property type="protein sequence ID" value="KAL3519775.1"/>
    <property type="molecule type" value="Genomic_DNA"/>
</dbReference>
<dbReference type="Proteomes" id="UP001630127">
    <property type="component" value="Unassembled WGS sequence"/>
</dbReference>
<feature type="repeat" description="WD" evidence="1">
    <location>
        <begin position="31"/>
        <end position="63"/>
    </location>
</feature>
<dbReference type="InterPro" id="IPR036322">
    <property type="entry name" value="WD40_repeat_dom_sf"/>
</dbReference>
<dbReference type="PANTHER" id="PTHR44489:SF1">
    <property type="entry name" value="ZINC FINGER CCCH DOMAIN-CONTAINING PROTEIN 63"/>
    <property type="match status" value="1"/>
</dbReference>
<evidence type="ECO:0000313" key="3">
    <source>
        <dbReference type="Proteomes" id="UP001630127"/>
    </source>
</evidence>
<evidence type="ECO:0000313" key="2">
    <source>
        <dbReference type="EMBL" id="KAL3519775.1"/>
    </source>
</evidence>
<dbReference type="AlphaFoldDB" id="A0ABD2ZN75"/>
<dbReference type="SUPFAM" id="SSF50978">
    <property type="entry name" value="WD40 repeat-like"/>
    <property type="match status" value="1"/>
</dbReference>
<gene>
    <name evidence="2" type="ORF">ACH5RR_017924</name>
</gene>
<dbReference type="Gene3D" id="2.130.10.10">
    <property type="entry name" value="YVTN repeat-like/Quinoprotein amine dehydrogenase"/>
    <property type="match status" value="1"/>
</dbReference>
<dbReference type="PROSITE" id="PS50082">
    <property type="entry name" value="WD_REPEATS_2"/>
    <property type="match status" value="1"/>
</dbReference>
<comment type="caution">
    <text evidence="2">The sequence shown here is derived from an EMBL/GenBank/DDBJ whole genome shotgun (WGS) entry which is preliminary data.</text>
</comment>
<sequence>MVSSTTQEAGLAGSCDKDQQKLLGFSQLTKLEKHNKAITAMALPFGSDKLFSGSKNDSACVWDCNTRQHGCTLAWKSNAESSSSELVETLKGHKLAILSIVGAKRLYSVSKDETIRVWAATERGSLQVICEVEEESGILALSGIEDAETKPILLCSFKDNTVSLYDLPSLAERGRIFAKSGVEAIAIDCGGLFLTGDATGQLSIWKLLGEPTEEAVSS</sequence>
<reference evidence="2 3" key="1">
    <citation type="submission" date="2024-11" db="EMBL/GenBank/DDBJ databases">
        <title>A near-complete genome assembly of Cinchona calisaya.</title>
        <authorList>
            <person name="Lian D.C."/>
            <person name="Zhao X.W."/>
            <person name="Wei L."/>
        </authorList>
    </citation>
    <scope>NUCLEOTIDE SEQUENCE [LARGE SCALE GENOMIC DNA]</scope>
    <source>
        <tissue evidence="2">Nenye</tissue>
    </source>
</reference>
<name>A0ABD2ZN75_9GENT</name>
<dbReference type="SMART" id="SM00320">
    <property type="entry name" value="WD40"/>
    <property type="match status" value="4"/>
</dbReference>
<dbReference type="Pfam" id="PF00400">
    <property type="entry name" value="WD40"/>
    <property type="match status" value="2"/>
</dbReference>
<dbReference type="InterPro" id="IPR015943">
    <property type="entry name" value="WD40/YVTN_repeat-like_dom_sf"/>
</dbReference>
<dbReference type="PANTHER" id="PTHR44489">
    <property type="match status" value="1"/>
</dbReference>
<accession>A0ABD2ZN75</accession>